<evidence type="ECO:0000256" key="2">
    <source>
        <dbReference type="ARBA" id="ARBA00005417"/>
    </source>
</evidence>
<evidence type="ECO:0000256" key="6">
    <source>
        <dbReference type="ARBA" id="ARBA00022840"/>
    </source>
</evidence>
<keyword evidence="10" id="KW-1185">Reference proteome</keyword>
<feature type="domain" description="ABC transporter" evidence="8">
    <location>
        <begin position="8"/>
        <end position="257"/>
    </location>
</feature>
<evidence type="ECO:0000259" key="8">
    <source>
        <dbReference type="PROSITE" id="PS50893"/>
    </source>
</evidence>
<dbReference type="NCBIfam" id="TIGR01727">
    <property type="entry name" value="oligo_HPY"/>
    <property type="match status" value="1"/>
</dbReference>
<dbReference type="Pfam" id="PF00005">
    <property type="entry name" value="ABC_tran"/>
    <property type="match status" value="1"/>
</dbReference>
<dbReference type="PANTHER" id="PTHR43297">
    <property type="entry name" value="OLIGOPEPTIDE TRANSPORT ATP-BINDING PROTEIN APPD"/>
    <property type="match status" value="1"/>
</dbReference>
<dbReference type="InterPro" id="IPR017871">
    <property type="entry name" value="ABC_transporter-like_CS"/>
</dbReference>
<dbReference type="InterPro" id="IPR003593">
    <property type="entry name" value="AAA+_ATPase"/>
</dbReference>
<dbReference type="InterPro" id="IPR027417">
    <property type="entry name" value="P-loop_NTPase"/>
</dbReference>
<proteinExistence type="inferred from homology"/>
<keyword evidence="6 9" id="KW-0067">ATP-binding</keyword>
<sequence length="347" mass="37366">MSDEKELLRIEDLAIRYVTDDGTVEALNGISLSLKEGHTLGLVGETGAGKTTLAKGIMRLIPSPPGEICGGKIHFDGQELLGLSEAKMRGIRGRQISMIFQDPMTSLNPVMTVGDQIMEVIQAHNKMTKAEAAAAARDMLETVGISADRAGEYPHQFSGGMKQRVIIAIALACNPKLLIADEPTTALDVTIQAQVLEMIQSLKGKLNTSMLLITHDLGVVAQNCDHVAIIYAGEIVEYGTLRDIFKNPEHPYTIGLLESIPSLAKEVVRLKPIKGLMPDPTCLPEGCKFHTRCNYVSEQCIQAVPALTETETGHLVRCIYAGREFPSAAQPDAAGEEPALSANGEVL</sequence>
<dbReference type="SMART" id="SM00382">
    <property type="entry name" value="AAA"/>
    <property type="match status" value="1"/>
</dbReference>
<name>A0A7T7XNK7_9SPIR</name>
<evidence type="ECO:0000256" key="1">
    <source>
        <dbReference type="ARBA" id="ARBA00004417"/>
    </source>
</evidence>
<protein>
    <submittedName>
        <fullName evidence="9">ABC transporter ATP-binding protein</fullName>
    </submittedName>
</protein>
<comment type="similarity">
    <text evidence="2">Belongs to the ABC transporter superfamily.</text>
</comment>
<keyword evidence="4" id="KW-1003">Cell membrane</keyword>
<dbReference type="PROSITE" id="PS50893">
    <property type="entry name" value="ABC_TRANSPORTER_2"/>
    <property type="match status" value="1"/>
</dbReference>
<keyword evidence="3" id="KW-0813">Transport</keyword>
<dbReference type="InterPro" id="IPR013563">
    <property type="entry name" value="Oligopep_ABC_C"/>
</dbReference>
<dbReference type="GO" id="GO:0005524">
    <property type="term" value="F:ATP binding"/>
    <property type="evidence" value="ECO:0007669"/>
    <property type="project" value="UniProtKB-KW"/>
</dbReference>
<dbReference type="GO" id="GO:0016887">
    <property type="term" value="F:ATP hydrolysis activity"/>
    <property type="evidence" value="ECO:0007669"/>
    <property type="project" value="InterPro"/>
</dbReference>
<evidence type="ECO:0000313" key="9">
    <source>
        <dbReference type="EMBL" id="QQO09532.1"/>
    </source>
</evidence>
<dbReference type="Gene3D" id="3.40.50.300">
    <property type="entry name" value="P-loop containing nucleotide triphosphate hydrolases"/>
    <property type="match status" value="1"/>
</dbReference>
<dbReference type="GO" id="GO:0015833">
    <property type="term" value="P:peptide transport"/>
    <property type="evidence" value="ECO:0007669"/>
    <property type="project" value="InterPro"/>
</dbReference>
<evidence type="ECO:0000256" key="7">
    <source>
        <dbReference type="ARBA" id="ARBA00023136"/>
    </source>
</evidence>
<dbReference type="Pfam" id="PF08352">
    <property type="entry name" value="oligo_HPY"/>
    <property type="match status" value="1"/>
</dbReference>
<dbReference type="GO" id="GO:0005886">
    <property type="term" value="C:plasma membrane"/>
    <property type="evidence" value="ECO:0007669"/>
    <property type="project" value="UniProtKB-SubCell"/>
</dbReference>
<dbReference type="FunFam" id="3.40.50.300:FF:000016">
    <property type="entry name" value="Oligopeptide ABC transporter ATP-binding component"/>
    <property type="match status" value="1"/>
</dbReference>
<dbReference type="PROSITE" id="PS00211">
    <property type="entry name" value="ABC_TRANSPORTER_1"/>
    <property type="match status" value="1"/>
</dbReference>
<evidence type="ECO:0000313" key="10">
    <source>
        <dbReference type="Proteomes" id="UP000595917"/>
    </source>
</evidence>
<gene>
    <name evidence="9" type="ORF">JFL75_01015</name>
</gene>
<keyword evidence="7" id="KW-0472">Membrane</keyword>
<organism evidence="9 10">
    <name type="scientific">Breznakiella homolactica</name>
    <dbReference type="NCBI Taxonomy" id="2798577"/>
    <lineage>
        <taxon>Bacteria</taxon>
        <taxon>Pseudomonadati</taxon>
        <taxon>Spirochaetota</taxon>
        <taxon>Spirochaetia</taxon>
        <taxon>Spirochaetales</taxon>
        <taxon>Breznakiellaceae</taxon>
        <taxon>Breznakiella</taxon>
    </lineage>
</organism>
<comment type="subcellular location">
    <subcellularLocation>
        <location evidence="1">Cell inner membrane</location>
        <topology evidence="1">Peripheral membrane protein</topology>
    </subcellularLocation>
</comment>
<dbReference type="KEGG" id="bhc:JFL75_01015"/>
<evidence type="ECO:0000256" key="4">
    <source>
        <dbReference type="ARBA" id="ARBA00022475"/>
    </source>
</evidence>
<reference evidence="9" key="1">
    <citation type="submission" date="2021-01" db="EMBL/GenBank/DDBJ databases">
        <title>Description of Breznakiella homolactica.</title>
        <authorList>
            <person name="Song Y."/>
            <person name="Brune A."/>
        </authorList>
    </citation>
    <scope>NUCLEOTIDE SEQUENCE</scope>
    <source>
        <strain evidence="9">RmG30</strain>
    </source>
</reference>
<dbReference type="InterPro" id="IPR050388">
    <property type="entry name" value="ABC_Ni/Peptide_Import"/>
</dbReference>
<dbReference type="EMBL" id="CP067089">
    <property type="protein sequence ID" value="QQO09532.1"/>
    <property type="molecule type" value="Genomic_DNA"/>
</dbReference>
<dbReference type="SUPFAM" id="SSF52540">
    <property type="entry name" value="P-loop containing nucleoside triphosphate hydrolases"/>
    <property type="match status" value="1"/>
</dbReference>
<dbReference type="AlphaFoldDB" id="A0A7T7XNK7"/>
<keyword evidence="5" id="KW-0547">Nucleotide-binding</keyword>
<evidence type="ECO:0000256" key="5">
    <source>
        <dbReference type="ARBA" id="ARBA00022741"/>
    </source>
</evidence>
<dbReference type="Proteomes" id="UP000595917">
    <property type="component" value="Chromosome"/>
</dbReference>
<dbReference type="CDD" id="cd03257">
    <property type="entry name" value="ABC_NikE_OppD_transporters"/>
    <property type="match status" value="1"/>
</dbReference>
<dbReference type="InterPro" id="IPR003439">
    <property type="entry name" value="ABC_transporter-like_ATP-bd"/>
</dbReference>
<evidence type="ECO:0000256" key="3">
    <source>
        <dbReference type="ARBA" id="ARBA00022448"/>
    </source>
</evidence>
<dbReference type="PANTHER" id="PTHR43297:SF2">
    <property type="entry name" value="DIPEPTIDE TRANSPORT ATP-BINDING PROTEIN DPPD"/>
    <property type="match status" value="1"/>
</dbReference>
<dbReference type="RefSeq" id="WP_215626835.1">
    <property type="nucleotide sequence ID" value="NZ_CP067089.2"/>
</dbReference>
<accession>A0A7T7XNK7</accession>